<keyword evidence="2" id="KW-1185">Reference proteome</keyword>
<evidence type="ECO:0008006" key="3">
    <source>
        <dbReference type="Google" id="ProtNLM"/>
    </source>
</evidence>
<name>A0ABU2SXR6_9ACTN</name>
<comment type="caution">
    <text evidence="1">The sequence shown here is derived from an EMBL/GenBank/DDBJ whole genome shotgun (WGS) entry which is preliminary data.</text>
</comment>
<evidence type="ECO:0000313" key="2">
    <source>
        <dbReference type="Proteomes" id="UP001180531"/>
    </source>
</evidence>
<protein>
    <recommendedName>
        <fullName evidence="3">Barstar (barnase inhibitor) domain-containing protein</fullName>
    </recommendedName>
</protein>
<evidence type="ECO:0000313" key="1">
    <source>
        <dbReference type="EMBL" id="MDT0453637.1"/>
    </source>
</evidence>
<proteinExistence type="predicted"/>
<reference evidence="1" key="1">
    <citation type="submission" date="2024-05" db="EMBL/GenBank/DDBJ databases">
        <title>30 novel species of actinomycetes from the DSMZ collection.</title>
        <authorList>
            <person name="Nouioui I."/>
        </authorList>
    </citation>
    <scope>NUCLEOTIDE SEQUENCE</scope>
    <source>
        <strain evidence="1">DSM 40473</strain>
    </source>
</reference>
<dbReference type="Proteomes" id="UP001180531">
    <property type="component" value="Unassembled WGS sequence"/>
</dbReference>
<accession>A0ABU2SXR6</accession>
<organism evidence="1 2">
    <name type="scientific">Streptomyces hesseae</name>
    <dbReference type="NCBI Taxonomy" id="3075519"/>
    <lineage>
        <taxon>Bacteria</taxon>
        <taxon>Bacillati</taxon>
        <taxon>Actinomycetota</taxon>
        <taxon>Actinomycetes</taxon>
        <taxon>Kitasatosporales</taxon>
        <taxon>Streptomycetaceae</taxon>
        <taxon>Streptomyces</taxon>
    </lineage>
</organism>
<dbReference type="EMBL" id="JAVRFI010000034">
    <property type="protein sequence ID" value="MDT0453637.1"/>
    <property type="molecule type" value="Genomic_DNA"/>
</dbReference>
<sequence length="122" mass="13400">MRPVRVRGHLPAGLRGALDTFLAGLVWDLPGSEGEPRDEGDAEPWYGAVWVYCPPQDVPVLARAWAEAGPRLEALREPFGLHAAAPGRWVGRFEEFAALLQGWAEVVDEARCRGWGLIGLPF</sequence>
<dbReference type="RefSeq" id="WP_311615696.1">
    <property type="nucleotide sequence ID" value="NZ_JAVRFI010000034.1"/>
</dbReference>
<gene>
    <name evidence="1" type="ORF">RM609_31820</name>
</gene>